<dbReference type="GO" id="GO:0016491">
    <property type="term" value="F:oxidoreductase activity"/>
    <property type="evidence" value="ECO:0007669"/>
    <property type="project" value="InterPro"/>
</dbReference>
<accession>A0A3B1C6Y9</accession>
<evidence type="ECO:0000256" key="1">
    <source>
        <dbReference type="ARBA" id="ARBA00004196"/>
    </source>
</evidence>
<sequence>MNFQESPVNGSVFRALLFFMAVGMAMTAPSSTAQTLIPYKRVVDAENFHLKSVNGKRFRFSSLKDKVVLLNFWATWCPPCKKEMPSMERLYKEFKLSGFEVVAVALDKSSPATVKEFIKEMGVSFIALHDPDGITSNLYSVSGVPYSYLVTRESKIAFRVAGGIDWDDESVKSIVKDLLLEKK</sequence>
<dbReference type="Pfam" id="PF00578">
    <property type="entry name" value="AhpC-TSA"/>
    <property type="match status" value="1"/>
</dbReference>
<dbReference type="InterPro" id="IPR017937">
    <property type="entry name" value="Thioredoxin_CS"/>
</dbReference>
<evidence type="ECO:0000313" key="6">
    <source>
        <dbReference type="EMBL" id="VAX19638.1"/>
    </source>
</evidence>
<dbReference type="PANTHER" id="PTHR42852">
    <property type="entry name" value="THIOL:DISULFIDE INTERCHANGE PROTEIN DSBE"/>
    <property type="match status" value="1"/>
</dbReference>
<dbReference type="GO" id="GO:0030313">
    <property type="term" value="C:cell envelope"/>
    <property type="evidence" value="ECO:0007669"/>
    <property type="project" value="UniProtKB-SubCell"/>
</dbReference>
<gene>
    <name evidence="6" type="ORF">MNBD_NITROSPINAE04-1804</name>
</gene>
<dbReference type="CDD" id="cd02966">
    <property type="entry name" value="TlpA_like_family"/>
    <property type="match status" value="1"/>
</dbReference>
<feature type="domain" description="Thioredoxin" evidence="5">
    <location>
        <begin position="39"/>
        <end position="180"/>
    </location>
</feature>
<dbReference type="InterPro" id="IPR036249">
    <property type="entry name" value="Thioredoxin-like_sf"/>
</dbReference>
<comment type="subcellular location">
    <subcellularLocation>
        <location evidence="1">Cell envelope</location>
    </subcellularLocation>
</comment>
<keyword evidence="4" id="KW-0676">Redox-active center</keyword>
<evidence type="ECO:0000256" key="3">
    <source>
        <dbReference type="ARBA" id="ARBA00023157"/>
    </source>
</evidence>
<keyword evidence="2" id="KW-0201">Cytochrome c-type biogenesis</keyword>
<dbReference type="GO" id="GO:0017004">
    <property type="term" value="P:cytochrome complex assembly"/>
    <property type="evidence" value="ECO:0007669"/>
    <property type="project" value="UniProtKB-KW"/>
</dbReference>
<dbReference type="GO" id="GO:0016209">
    <property type="term" value="F:antioxidant activity"/>
    <property type="evidence" value="ECO:0007669"/>
    <property type="project" value="InterPro"/>
</dbReference>
<evidence type="ECO:0000256" key="4">
    <source>
        <dbReference type="ARBA" id="ARBA00023284"/>
    </source>
</evidence>
<dbReference type="SUPFAM" id="SSF52833">
    <property type="entry name" value="Thioredoxin-like"/>
    <property type="match status" value="1"/>
</dbReference>
<organism evidence="6">
    <name type="scientific">hydrothermal vent metagenome</name>
    <dbReference type="NCBI Taxonomy" id="652676"/>
    <lineage>
        <taxon>unclassified sequences</taxon>
        <taxon>metagenomes</taxon>
        <taxon>ecological metagenomes</taxon>
    </lineage>
</organism>
<dbReference type="InterPro" id="IPR013766">
    <property type="entry name" value="Thioredoxin_domain"/>
</dbReference>
<dbReference type="InterPro" id="IPR000866">
    <property type="entry name" value="AhpC/TSA"/>
</dbReference>
<dbReference type="AlphaFoldDB" id="A0A3B1C6Y9"/>
<dbReference type="Gene3D" id="3.40.30.10">
    <property type="entry name" value="Glutaredoxin"/>
    <property type="match status" value="1"/>
</dbReference>
<dbReference type="InterPro" id="IPR050553">
    <property type="entry name" value="Thioredoxin_ResA/DsbE_sf"/>
</dbReference>
<dbReference type="PROSITE" id="PS51352">
    <property type="entry name" value="THIOREDOXIN_2"/>
    <property type="match status" value="1"/>
</dbReference>
<dbReference type="PANTHER" id="PTHR42852:SF6">
    <property type="entry name" value="THIOL:DISULFIDE INTERCHANGE PROTEIN DSBE"/>
    <property type="match status" value="1"/>
</dbReference>
<name>A0A3B1C6Y9_9ZZZZ</name>
<dbReference type="EMBL" id="UOGA01000161">
    <property type="protein sequence ID" value="VAX19638.1"/>
    <property type="molecule type" value="Genomic_DNA"/>
</dbReference>
<keyword evidence="3" id="KW-1015">Disulfide bond</keyword>
<evidence type="ECO:0000256" key="2">
    <source>
        <dbReference type="ARBA" id="ARBA00022748"/>
    </source>
</evidence>
<dbReference type="PROSITE" id="PS00194">
    <property type="entry name" value="THIOREDOXIN_1"/>
    <property type="match status" value="1"/>
</dbReference>
<protein>
    <recommendedName>
        <fullName evidence="5">Thioredoxin domain-containing protein</fullName>
    </recommendedName>
</protein>
<evidence type="ECO:0000259" key="5">
    <source>
        <dbReference type="PROSITE" id="PS51352"/>
    </source>
</evidence>
<reference evidence="6" key="1">
    <citation type="submission" date="2018-06" db="EMBL/GenBank/DDBJ databases">
        <authorList>
            <person name="Zhirakovskaya E."/>
        </authorList>
    </citation>
    <scope>NUCLEOTIDE SEQUENCE</scope>
</reference>
<proteinExistence type="predicted"/>